<evidence type="ECO:0008006" key="3">
    <source>
        <dbReference type="Google" id="ProtNLM"/>
    </source>
</evidence>
<organism evidence="1 2">
    <name type="scientific">Streptomyces rubrolavendulae</name>
    <dbReference type="NCBI Taxonomy" id="285473"/>
    <lineage>
        <taxon>Bacteria</taxon>
        <taxon>Bacillati</taxon>
        <taxon>Actinomycetota</taxon>
        <taxon>Actinomycetes</taxon>
        <taxon>Kitasatosporales</taxon>
        <taxon>Streptomycetaceae</taxon>
        <taxon>Streptomyces</taxon>
    </lineage>
</organism>
<evidence type="ECO:0000313" key="2">
    <source>
        <dbReference type="Proteomes" id="UP000095349"/>
    </source>
</evidence>
<name>A0A1D8G592_9ACTN</name>
<dbReference type="OrthoDB" id="4332009at2"/>
<reference evidence="1 2" key="1">
    <citation type="submission" date="2016-09" db="EMBL/GenBank/DDBJ databases">
        <title>Streptomyces rubrolavendulae MJM4426 Genome sequencing and assembly.</title>
        <authorList>
            <person name="Kim J.-G."/>
        </authorList>
    </citation>
    <scope>NUCLEOTIDE SEQUENCE [LARGE SCALE GENOMIC DNA]</scope>
    <source>
        <strain evidence="1 2">MJM4426</strain>
    </source>
</reference>
<dbReference type="KEGG" id="srn:A4G23_03484"/>
<protein>
    <recommendedName>
        <fullName evidence="3">LigA protein</fullName>
    </recommendedName>
</protein>
<dbReference type="Gene3D" id="2.30.320.10">
    <property type="entry name" value="YwqG-like"/>
    <property type="match status" value="1"/>
</dbReference>
<keyword evidence="2" id="KW-1185">Reference proteome</keyword>
<dbReference type="RefSeq" id="WP_069977707.1">
    <property type="nucleotide sequence ID" value="NZ_CP017316.1"/>
</dbReference>
<dbReference type="STRING" id="285473.A4G23_03484"/>
<dbReference type="GeneID" id="33068331"/>
<evidence type="ECO:0000313" key="1">
    <source>
        <dbReference type="EMBL" id="AOT60609.1"/>
    </source>
</evidence>
<gene>
    <name evidence="1" type="ORF">A4G23_03484</name>
</gene>
<proteinExistence type="predicted"/>
<accession>A0A1D8G592</accession>
<dbReference type="EMBL" id="CP017316">
    <property type="protein sequence ID" value="AOT60609.1"/>
    <property type="molecule type" value="Genomic_DNA"/>
</dbReference>
<dbReference type="PATRIC" id="fig|285473.5.peg.3648"/>
<dbReference type="Proteomes" id="UP000095349">
    <property type="component" value="Chromosome"/>
</dbReference>
<sequence>MTRTTPPRPVDVEAVFPAVAAHRRTATRLHPRHGAPKAEESSVAGPLLWPAGEPWPECTAVHPKGTGHLLSDVRLRRSVHEAARGRDLTEEEQRLLAGMTVAAHAPELRDEDPLPLLAVAQLYKRDVPDLADAGPEGCDLLQVFWCPFEVHGPDRTIDVVLKWRRAADVGPVLEPQPEPPVAGRAECVPTPCVVHPEQVVEHEYLGLLDDELQEEITEWEEGLLDAEDAQEHTEDAYDSAETVGYATYEEYEAAMAAARAQEPDEVDYMSDLSIAPGWKVGGFASWHLTDPAPVDCLRCGTPMPPLLTVATWECDGASRSWLPLEDRASGDDPRVIDPVGVYLGRGHLRVHTCPGDPAHPHRLSFQ</sequence>
<dbReference type="AlphaFoldDB" id="A0A1D8G592"/>